<dbReference type="RefSeq" id="WP_327919206.1">
    <property type="nucleotide sequence ID" value="NZ_JARMDB010000004.1"/>
</dbReference>
<evidence type="ECO:0000313" key="2">
    <source>
        <dbReference type="Proteomes" id="UP001309448"/>
    </source>
</evidence>
<accession>A0ABU6MR30</accession>
<organism evidence="1 2">
    <name type="scientific">Bacillus paramycoides</name>
    <dbReference type="NCBI Taxonomy" id="2026194"/>
    <lineage>
        <taxon>Bacteria</taxon>
        <taxon>Bacillati</taxon>
        <taxon>Bacillota</taxon>
        <taxon>Bacilli</taxon>
        <taxon>Bacillales</taxon>
        <taxon>Bacillaceae</taxon>
        <taxon>Bacillus</taxon>
        <taxon>Bacillus cereus group</taxon>
    </lineage>
</organism>
<name>A0ABU6MR30_9BACI</name>
<gene>
    <name evidence="1" type="ORF">P4U88_05110</name>
</gene>
<dbReference type="EMBL" id="JARMDB010000004">
    <property type="protein sequence ID" value="MED1565331.1"/>
    <property type="molecule type" value="Genomic_DNA"/>
</dbReference>
<protein>
    <submittedName>
        <fullName evidence="1">Uncharacterized protein</fullName>
    </submittedName>
</protein>
<reference evidence="1 2" key="1">
    <citation type="submission" date="2023-03" db="EMBL/GenBank/DDBJ databases">
        <title>Bacillus Genome Sequencing.</title>
        <authorList>
            <person name="Dunlap C."/>
        </authorList>
    </citation>
    <scope>NUCLEOTIDE SEQUENCE [LARGE SCALE GENOMIC DNA]</scope>
    <source>
        <strain evidence="1 2">B-615</strain>
    </source>
</reference>
<evidence type="ECO:0000313" key="1">
    <source>
        <dbReference type="EMBL" id="MED1565331.1"/>
    </source>
</evidence>
<sequence length="168" mass="19431">MKKIIEELSNDDVIRVYSIILKVLRDRKIIRTNNLVGEIGEYKAFEFYNKSPLLPNLKAVEVGTKYVDAINDNNERYSIKATTTGGTGVFNGLNDKGSDLPLEKLFEYVIIMAFNKNLSLEAIYELDWDTFLSLKKWHPSKRTWYLTITNDLKRKAKILYDDESDIAL</sequence>
<comment type="caution">
    <text evidence="1">The sequence shown here is derived from an EMBL/GenBank/DDBJ whole genome shotgun (WGS) entry which is preliminary data.</text>
</comment>
<proteinExistence type="predicted"/>
<keyword evidence="2" id="KW-1185">Reference proteome</keyword>
<dbReference type="Proteomes" id="UP001309448">
    <property type="component" value="Unassembled WGS sequence"/>
</dbReference>